<proteinExistence type="predicted"/>
<evidence type="ECO:0000256" key="1">
    <source>
        <dbReference type="SAM" id="MobiDB-lite"/>
    </source>
</evidence>
<comment type="caution">
    <text evidence="2">The sequence shown here is derived from an EMBL/GenBank/DDBJ whole genome shotgun (WGS) entry which is preliminary data.</text>
</comment>
<sequence length="178" mass="20063">MRNLLTYCSNCSTAAESCSPLPSRIPVRTNKRRSLAASAATLDTHSEAIEIPSSATPDQYCLPRLTQRVQEANDEIIRHTIGFKEWPQDACTRQPVQRKDVEIVLDQIPAVCDVRARNQRLWSKIAPRSSASRKMLWNVHSIRNIYKERVDECANFGGRGNSLDSGDETDSEDKDEDC</sequence>
<evidence type="ECO:0000313" key="2">
    <source>
        <dbReference type="EMBL" id="KAF2739986.1"/>
    </source>
</evidence>
<name>A0A9P4RBH5_9PLEO</name>
<evidence type="ECO:0000313" key="3">
    <source>
        <dbReference type="Proteomes" id="UP000799444"/>
    </source>
</evidence>
<gene>
    <name evidence="2" type="ORF">EJ04DRAFT_519203</name>
</gene>
<organism evidence="2 3">
    <name type="scientific">Polyplosphaeria fusca</name>
    <dbReference type="NCBI Taxonomy" id="682080"/>
    <lineage>
        <taxon>Eukaryota</taxon>
        <taxon>Fungi</taxon>
        <taxon>Dikarya</taxon>
        <taxon>Ascomycota</taxon>
        <taxon>Pezizomycotina</taxon>
        <taxon>Dothideomycetes</taxon>
        <taxon>Pleosporomycetidae</taxon>
        <taxon>Pleosporales</taxon>
        <taxon>Tetraplosphaeriaceae</taxon>
        <taxon>Polyplosphaeria</taxon>
    </lineage>
</organism>
<dbReference type="Proteomes" id="UP000799444">
    <property type="component" value="Unassembled WGS sequence"/>
</dbReference>
<reference evidence="2" key="1">
    <citation type="journal article" date="2020" name="Stud. Mycol.">
        <title>101 Dothideomycetes genomes: a test case for predicting lifestyles and emergence of pathogens.</title>
        <authorList>
            <person name="Haridas S."/>
            <person name="Albert R."/>
            <person name="Binder M."/>
            <person name="Bloem J."/>
            <person name="Labutti K."/>
            <person name="Salamov A."/>
            <person name="Andreopoulos B."/>
            <person name="Baker S."/>
            <person name="Barry K."/>
            <person name="Bills G."/>
            <person name="Bluhm B."/>
            <person name="Cannon C."/>
            <person name="Castanera R."/>
            <person name="Culley D."/>
            <person name="Daum C."/>
            <person name="Ezra D."/>
            <person name="Gonzalez J."/>
            <person name="Henrissat B."/>
            <person name="Kuo A."/>
            <person name="Liang C."/>
            <person name="Lipzen A."/>
            <person name="Lutzoni F."/>
            <person name="Magnuson J."/>
            <person name="Mondo S."/>
            <person name="Nolan M."/>
            <person name="Ohm R."/>
            <person name="Pangilinan J."/>
            <person name="Park H.-J."/>
            <person name="Ramirez L."/>
            <person name="Alfaro M."/>
            <person name="Sun H."/>
            <person name="Tritt A."/>
            <person name="Yoshinaga Y."/>
            <person name="Zwiers L.-H."/>
            <person name="Turgeon B."/>
            <person name="Goodwin S."/>
            <person name="Spatafora J."/>
            <person name="Crous P."/>
            <person name="Grigoriev I."/>
        </authorList>
    </citation>
    <scope>NUCLEOTIDE SEQUENCE</scope>
    <source>
        <strain evidence="2">CBS 125425</strain>
    </source>
</reference>
<dbReference type="AlphaFoldDB" id="A0A9P4RBH5"/>
<keyword evidence="3" id="KW-1185">Reference proteome</keyword>
<protein>
    <submittedName>
        <fullName evidence="2">Uncharacterized protein</fullName>
    </submittedName>
</protein>
<accession>A0A9P4RBH5</accession>
<feature type="region of interest" description="Disordered" evidence="1">
    <location>
        <begin position="157"/>
        <end position="178"/>
    </location>
</feature>
<dbReference type="EMBL" id="ML996102">
    <property type="protein sequence ID" value="KAF2739986.1"/>
    <property type="molecule type" value="Genomic_DNA"/>
</dbReference>
<feature type="compositionally biased region" description="Acidic residues" evidence="1">
    <location>
        <begin position="165"/>
        <end position="178"/>
    </location>
</feature>